<sequence length="43" mass="4734">MIKGRRLKADSQGRSSVMLRQSLGMITSLAIFTFPSCMRSAAE</sequence>
<name>A0A8S5R8S7_9VIRU</name>
<evidence type="ECO:0000313" key="1">
    <source>
        <dbReference type="EMBL" id="DAE27546.1"/>
    </source>
</evidence>
<organism evidence="1">
    <name type="scientific">virus sp. ct1Uu26</name>
    <dbReference type="NCBI Taxonomy" id="2826789"/>
    <lineage>
        <taxon>Viruses</taxon>
    </lineage>
</organism>
<protein>
    <submittedName>
        <fullName evidence="1">Uncharacterized protein</fullName>
    </submittedName>
</protein>
<reference evidence="1" key="1">
    <citation type="journal article" date="2021" name="Proc. Natl. Acad. Sci. U.S.A.">
        <title>A Catalog of Tens of Thousands of Viruses from Human Metagenomes Reveals Hidden Associations with Chronic Diseases.</title>
        <authorList>
            <person name="Tisza M.J."/>
            <person name="Buck C.B."/>
        </authorList>
    </citation>
    <scope>NUCLEOTIDE SEQUENCE</scope>
    <source>
        <strain evidence="1">Ct1Uu26</strain>
    </source>
</reference>
<dbReference type="EMBL" id="BK015840">
    <property type="protein sequence ID" value="DAE27546.1"/>
    <property type="molecule type" value="Genomic_DNA"/>
</dbReference>
<proteinExistence type="predicted"/>
<accession>A0A8S5R8S7</accession>